<dbReference type="Proteomes" id="UP000272942">
    <property type="component" value="Unassembled WGS sequence"/>
</dbReference>
<dbReference type="InterPro" id="IPR027417">
    <property type="entry name" value="P-loop_NTPase"/>
</dbReference>
<dbReference type="Gene3D" id="3.40.50.300">
    <property type="entry name" value="P-loop containing nucleotide triphosphate hydrolases"/>
    <property type="match status" value="1"/>
</dbReference>
<dbReference type="PROSITE" id="PS51421">
    <property type="entry name" value="RAS"/>
    <property type="match status" value="1"/>
</dbReference>
<sequence length="177" mass="19292">MLLADTFEKDIGSQPEPRTSFSIAADRPRPIILRDSLRDLETRSVALNCVIRRQSIGYGPGHLADQHDLLSSSYNSVKDWLHEIKCYADSRVSRLLVGNKCDLEASRAVPAEMAKTFADECNMLFLETSAKEATNVENAFVKMAEQISASAASMQGLHSATVTVNSTQPVKPSGGCC</sequence>
<dbReference type="OrthoDB" id="9989112at2759"/>
<keyword evidence="3" id="KW-1185">Reference proteome</keyword>
<dbReference type="GO" id="GO:0003924">
    <property type="term" value="F:GTPase activity"/>
    <property type="evidence" value="ECO:0007669"/>
    <property type="project" value="InterPro"/>
</dbReference>
<dbReference type="GO" id="GO:0005525">
    <property type="term" value="F:GTP binding"/>
    <property type="evidence" value="ECO:0007669"/>
    <property type="project" value="InterPro"/>
</dbReference>
<gene>
    <name evidence="2" type="ORF">ECPE_LOCUS7956</name>
</gene>
<evidence type="ECO:0000313" key="4">
    <source>
        <dbReference type="WBParaSite" id="ECPE_0000797701-mRNA-1"/>
    </source>
</evidence>
<dbReference type="FunFam" id="3.40.50.300:FF:001447">
    <property type="entry name" value="Ras-related protein Rab-1B"/>
    <property type="match status" value="1"/>
</dbReference>
<dbReference type="PROSITE" id="PS51419">
    <property type="entry name" value="RAB"/>
    <property type="match status" value="1"/>
</dbReference>
<accession>A0A183ALX1</accession>
<dbReference type="InterPro" id="IPR050209">
    <property type="entry name" value="Rab_GTPases_membrane_traffic"/>
</dbReference>
<protein>
    <submittedName>
        <fullName evidence="4">Ras-related protein RABC2a</fullName>
    </submittedName>
</protein>
<dbReference type="PRINTS" id="PR00449">
    <property type="entry name" value="RASTRNSFRMNG"/>
</dbReference>
<evidence type="ECO:0000256" key="1">
    <source>
        <dbReference type="SAM" id="MobiDB-lite"/>
    </source>
</evidence>
<feature type="compositionally biased region" description="Basic and acidic residues" evidence="1">
    <location>
        <begin position="1"/>
        <end position="11"/>
    </location>
</feature>
<dbReference type="PANTHER" id="PTHR47979">
    <property type="entry name" value="DRAB11-RELATED"/>
    <property type="match status" value="1"/>
</dbReference>
<reference evidence="2 3" key="2">
    <citation type="submission" date="2018-11" db="EMBL/GenBank/DDBJ databases">
        <authorList>
            <consortium name="Pathogen Informatics"/>
        </authorList>
    </citation>
    <scope>NUCLEOTIDE SEQUENCE [LARGE SCALE GENOMIC DNA]</scope>
    <source>
        <strain evidence="2 3">Egypt</strain>
    </source>
</reference>
<proteinExistence type="predicted"/>
<dbReference type="Pfam" id="PF00071">
    <property type="entry name" value="Ras"/>
    <property type="match status" value="1"/>
</dbReference>
<dbReference type="SMART" id="SM00175">
    <property type="entry name" value="RAB"/>
    <property type="match status" value="1"/>
</dbReference>
<organism evidence="4">
    <name type="scientific">Echinostoma caproni</name>
    <dbReference type="NCBI Taxonomy" id="27848"/>
    <lineage>
        <taxon>Eukaryota</taxon>
        <taxon>Metazoa</taxon>
        <taxon>Spiralia</taxon>
        <taxon>Lophotrochozoa</taxon>
        <taxon>Platyhelminthes</taxon>
        <taxon>Trematoda</taxon>
        <taxon>Digenea</taxon>
        <taxon>Plagiorchiida</taxon>
        <taxon>Echinostomata</taxon>
        <taxon>Echinostomatoidea</taxon>
        <taxon>Echinostomatidae</taxon>
        <taxon>Echinostoma</taxon>
    </lineage>
</organism>
<dbReference type="SMART" id="SM00173">
    <property type="entry name" value="RAS"/>
    <property type="match status" value="1"/>
</dbReference>
<dbReference type="InterPro" id="IPR001806">
    <property type="entry name" value="Small_GTPase"/>
</dbReference>
<evidence type="ECO:0000313" key="3">
    <source>
        <dbReference type="Proteomes" id="UP000272942"/>
    </source>
</evidence>
<feature type="region of interest" description="Disordered" evidence="1">
    <location>
        <begin position="1"/>
        <end position="20"/>
    </location>
</feature>
<dbReference type="WBParaSite" id="ECPE_0000797701-mRNA-1">
    <property type="protein sequence ID" value="ECPE_0000797701-mRNA-1"/>
    <property type="gene ID" value="ECPE_0000797701"/>
</dbReference>
<dbReference type="AlphaFoldDB" id="A0A183ALX1"/>
<evidence type="ECO:0000313" key="2">
    <source>
        <dbReference type="EMBL" id="VDP82436.1"/>
    </source>
</evidence>
<reference evidence="4" key="1">
    <citation type="submission" date="2016-06" db="UniProtKB">
        <authorList>
            <consortium name="WormBaseParasite"/>
        </authorList>
    </citation>
    <scope>IDENTIFICATION</scope>
</reference>
<dbReference type="SUPFAM" id="SSF52540">
    <property type="entry name" value="P-loop containing nucleoside triphosphate hydrolases"/>
    <property type="match status" value="1"/>
</dbReference>
<dbReference type="EMBL" id="UZAN01045313">
    <property type="protein sequence ID" value="VDP82436.1"/>
    <property type="molecule type" value="Genomic_DNA"/>
</dbReference>
<name>A0A183ALX1_9TREM</name>